<sequence length="77" mass="8817">MSLEKHHKPPLTDRVNLSKSIINNQEVTVIFATQLFLQLLLFEYSSAAIPEYELQHHLQPHGTAHWRVVLPFLGSEG</sequence>
<dbReference type="HOGENOM" id="CLU_2640598_0_0_1"/>
<dbReference type="EMBL" id="GL732535">
    <property type="protein sequence ID" value="EFX84100.1"/>
    <property type="molecule type" value="Genomic_DNA"/>
</dbReference>
<evidence type="ECO:0000313" key="1">
    <source>
        <dbReference type="EMBL" id="EFX84100.1"/>
    </source>
</evidence>
<protein>
    <submittedName>
        <fullName evidence="1">Uncharacterized protein</fullName>
    </submittedName>
</protein>
<gene>
    <name evidence="1" type="ORF">DAPPUDRAFT_315274</name>
</gene>
<dbReference type="KEGG" id="dpx:DAPPUDRAFT_315274"/>
<evidence type="ECO:0000313" key="2">
    <source>
        <dbReference type="Proteomes" id="UP000000305"/>
    </source>
</evidence>
<dbReference type="Proteomes" id="UP000000305">
    <property type="component" value="Unassembled WGS sequence"/>
</dbReference>
<keyword evidence="2" id="KW-1185">Reference proteome</keyword>
<dbReference type="AlphaFoldDB" id="E9G996"/>
<reference evidence="1 2" key="1">
    <citation type="journal article" date="2011" name="Science">
        <title>The ecoresponsive genome of Daphnia pulex.</title>
        <authorList>
            <person name="Colbourne J.K."/>
            <person name="Pfrender M.E."/>
            <person name="Gilbert D."/>
            <person name="Thomas W.K."/>
            <person name="Tucker A."/>
            <person name="Oakley T.H."/>
            <person name="Tokishita S."/>
            <person name="Aerts A."/>
            <person name="Arnold G.J."/>
            <person name="Basu M.K."/>
            <person name="Bauer D.J."/>
            <person name="Caceres C.E."/>
            <person name="Carmel L."/>
            <person name="Casola C."/>
            <person name="Choi J.H."/>
            <person name="Detter J.C."/>
            <person name="Dong Q."/>
            <person name="Dusheyko S."/>
            <person name="Eads B.D."/>
            <person name="Frohlich T."/>
            <person name="Geiler-Samerotte K.A."/>
            <person name="Gerlach D."/>
            <person name="Hatcher P."/>
            <person name="Jogdeo S."/>
            <person name="Krijgsveld J."/>
            <person name="Kriventseva E.V."/>
            <person name="Kultz D."/>
            <person name="Laforsch C."/>
            <person name="Lindquist E."/>
            <person name="Lopez J."/>
            <person name="Manak J.R."/>
            <person name="Muller J."/>
            <person name="Pangilinan J."/>
            <person name="Patwardhan R.P."/>
            <person name="Pitluck S."/>
            <person name="Pritham E.J."/>
            <person name="Rechtsteiner A."/>
            <person name="Rho M."/>
            <person name="Rogozin I.B."/>
            <person name="Sakarya O."/>
            <person name="Salamov A."/>
            <person name="Schaack S."/>
            <person name="Shapiro H."/>
            <person name="Shiga Y."/>
            <person name="Skalitzky C."/>
            <person name="Smith Z."/>
            <person name="Souvorov A."/>
            <person name="Sung W."/>
            <person name="Tang Z."/>
            <person name="Tsuchiya D."/>
            <person name="Tu H."/>
            <person name="Vos H."/>
            <person name="Wang M."/>
            <person name="Wolf Y.I."/>
            <person name="Yamagata H."/>
            <person name="Yamada T."/>
            <person name="Ye Y."/>
            <person name="Shaw J.R."/>
            <person name="Andrews J."/>
            <person name="Crease T.J."/>
            <person name="Tang H."/>
            <person name="Lucas S.M."/>
            <person name="Robertson H.M."/>
            <person name="Bork P."/>
            <person name="Koonin E.V."/>
            <person name="Zdobnov E.M."/>
            <person name="Grigoriev I.V."/>
            <person name="Lynch M."/>
            <person name="Boore J.L."/>
        </authorList>
    </citation>
    <scope>NUCLEOTIDE SEQUENCE [LARGE SCALE GENOMIC DNA]</scope>
</reference>
<proteinExistence type="predicted"/>
<accession>E9G996</accession>
<organism evidence="1 2">
    <name type="scientific">Daphnia pulex</name>
    <name type="common">Water flea</name>
    <dbReference type="NCBI Taxonomy" id="6669"/>
    <lineage>
        <taxon>Eukaryota</taxon>
        <taxon>Metazoa</taxon>
        <taxon>Ecdysozoa</taxon>
        <taxon>Arthropoda</taxon>
        <taxon>Crustacea</taxon>
        <taxon>Branchiopoda</taxon>
        <taxon>Diplostraca</taxon>
        <taxon>Cladocera</taxon>
        <taxon>Anomopoda</taxon>
        <taxon>Daphniidae</taxon>
        <taxon>Daphnia</taxon>
    </lineage>
</organism>
<dbReference type="InParanoid" id="E9G996"/>
<name>E9G996_DAPPU</name>